<dbReference type="SUPFAM" id="SSF51735">
    <property type="entry name" value="NAD(P)-binding Rossmann-fold domains"/>
    <property type="match status" value="1"/>
</dbReference>
<gene>
    <name evidence="4" type="ORF">JJB11_05930</name>
</gene>
<dbReference type="Proteomes" id="UP000630528">
    <property type="component" value="Unassembled WGS sequence"/>
</dbReference>
<protein>
    <submittedName>
        <fullName evidence="4">SDR family oxidoreductase</fullName>
    </submittedName>
</protein>
<dbReference type="PANTHER" id="PTHR43639:SF1">
    <property type="entry name" value="SHORT-CHAIN DEHYDROGENASE_REDUCTASE FAMILY PROTEIN"/>
    <property type="match status" value="1"/>
</dbReference>
<comment type="similarity">
    <text evidence="1">Belongs to the short-chain dehydrogenases/reductases (SDR) family.</text>
</comment>
<dbReference type="Pfam" id="PF13561">
    <property type="entry name" value="adh_short_C2"/>
    <property type="match status" value="1"/>
</dbReference>
<reference evidence="4" key="2">
    <citation type="submission" date="2021-01" db="EMBL/GenBank/DDBJ databases">
        <authorList>
            <person name="Kang M."/>
        </authorList>
    </citation>
    <scope>NUCLEOTIDE SEQUENCE</scope>
    <source>
        <strain evidence="4">KACC 17527</strain>
    </source>
</reference>
<sequence length="251" mass="26267">MSADKKIILVTGASRGIGAEIALLAGERGWRVGVNYHRSAEAANHVVEQVRRSGGEAVALQADVGKLAEVQRMFRELDEAFGTLDVLVNNAGVLANFRITDVDEDNVRELYEANVFSAYYCAREAVRRMATSRGGRGGAIVNMSSVASRLGGLAGGTAYAGSKGALDSFNLSLAKELGPEGIRVNALRPGLIATDIHAIHGGVAHAQELAKTAVPMGRTGSAREVAEAALWLATEQASYVHGAVLDVAGGR</sequence>
<dbReference type="InterPro" id="IPR036291">
    <property type="entry name" value="NAD(P)-bd_dom_sf"/>
</dbReference>
<dbReference type="GO" id="GO:0016491">
    <property type="term" value="F:oxidoreductase activity"/>
    <property type="evidence" value="ECO:0007669"/>
    <property type="project" value="UniProtKB-KW"/>
</dbReference>
<dbReference type="InterPro" id="IPR002347">
    <property type="entry name" value="SDR_fam"/>
</dbReference>
<dbReference type="FunFam" id="3.40.50.720:FF:000084">
    <property type="entry name" value="Short-chain dehydrogenase reductase"/>
    <property type="match status" value="1"/>
</dbReference>
<dbReference type="PRINTS" id="PR00081">
    <property type="entry name" value="GDHRDH"/>
</dbReference>
<dbReference type="InterPro" id="IPR057326">
    <property type="entry name" value="KR_dom"/>
</dbReference>
<evidence type="ECO:0000256" key="1">
    <source>
        <dbReference type="ARBA" id="ARBA00006484"/>
    </source>
</evidence>
<reference evidence="4" key="1">
    <citation type="journal article" date="2012" name="J. Microbiol. Biotechnol.">
        <title>Ramlibacter ginsenosidimutans sp. nov., with ginsenoside-converting activity.</title>
        <authorList>
            <person name="Wang L."/>
            <person name="An D.S."/>
            <person name="Kim S.G."/>
            <person name="Jin F.X."/>
            <person name="Kim S.C."/>
            <person name="Lee S.T."/>
            <person name="Im W.T."/>
        </authorList>
    </citation>
    <scope>NUCLEOTIDE SEQUENCE</scope>
    <source>
        <strain evidence="4">KACC 17527</strain>
    </source>
</reference>
<keyword evidence="2" id="KW-0560">Oxidoreductase</keyword>
<evidence type="ECO:0000313" key="4">
    <source>
        <dbReference type="EMBL" id="MBK6005626.1"/>
    </source>
</evidence>
<name>A0A934TRI9_9BURK</name>
<organism evidence="4 5">
    <name type="scientific">Ramlibacter ginsenosidimutans</name>
    <dbReference type="NCBI Taxonomy" id="502333"/>
    <lineage>
        <taxon>Bacteria</taxon>
        <taxon>Pseudomonadati</taxon>
        <taxon>Pseudomonadota</taxon>
        <taxon>Betaproteobacteria</taxon>
        <taxon>Burkholderiales</taxon>
        <taxon>Comamonadaceae</taxon>
        <taxon>Ramlibacter</taxon>
    </lineage>
</organism>
<keyword evidence="5" id="KW-1185">Reference proteome</keyword>
<dbReference type="AlphaFoldDB" id="A0A934TRI9"/>
<comment type="caution">
    <text evidence="4">The sequence shown here is derived from an EMBL/GenBank/DDBJ whole genome shotgun (WGS) entry which is preliminary data.</text>
</comment>
<accession>A0A934TRI9</accession>
<proteinExistence type="inferred from homology"/>
<dbReference type="RefSeq" id="WP_201167112.1">
    <property type="nucleotide sequence ID" value="NZ_JAEPWM010000002.1"/>
</dbReference>
<dbReference type="Gene3D" id="3.40.50.720">
    <property type="entry name" value="NAD(P)-binding Rossmann-like Domain"/>
    <property type="match status" value="1"/>
</dbReference>
<dbReference type="PANTHER" id="PTHR43639">
    <property type="entry name" value="OXIDOREDUCTASE, SHORT-CHAIN DEHYDROGENASE/REDUCTASE FAMILY (AFU_ORTHOLOGUE AFUA_5G02870)"/>
    <property type="match status" value="1"/>
</dbReference>
<dbReference type="PROSITE" id="PS00061">
    <property type="entry name" value="ADH_SHORT"/>
    <property type="match status" value="1"/>
</dbReference>
<dbReference type="PRINTS" id="PR00080">
    <property type="entry name" value="SDRFAMILY"/>
</dbReference>
<evidence type="ECO:0000313" key="5">
    <source>
        <dbReference type="Proteomes" id="UP000630528"/>
    </source>
</evidence>
<dbReference type="InterPro" id="IPR020904">
    <property type="entry name" value="Sc_DH/Rdtase_CS"/>
</dbReference>
<evidence type="ECO:0000259" key="3">
    <source>
        <dbReference type="SMART" id="SM00822"/>
    </source>
</evidence>
<dbReference type="EMBL" id="JAEPWM010000002">
    <property type="protein sequence ID" value="MBK6005626.1"/>
    <property type="molecule type" value="Genomic_DNA"/>
</dbReference>
<dbReference type="SMART" id="SM00822">
    <property type="entry name" value="PKS_KR"/>
    <property type="match status" value="1"/>
</dbReference>
<feature type="domain" description="Ketoreductase" evidence="3">
    <location>
        <begin position="6"/>
        <end position="206"/>
    </location>
</feature>
<evidence type="ECO:0000256" key="2">
    <source>
        <dbReference type="ARBA" id="ARBA00023002"/>
    </source>
</evidence>